<organism evidence="4 5">
    <name type="scientific">Symbiodinium natans</name>
    <dbReference type="NCBI Taxonomy" id="878477"/>
    <lineage>
        <taxon>Eukaryota</taxon>
        <taxon>Sar</taxon>
        <taxon>Alveolata</taxon>
        <taxon>Dinophyceae</taxon>
        <taxon>Suessiales</taxon>
        <taxon>Symbiodiniaceae</taxon>
        <taxon>Symbiodinium</taxon>
    </lineage>
</organism>
<keyword evidence="2" id="KW-0865">Zymogen</keyword>
<comment type="similarity">
    <text evidence="1">Belongs to the peptidase C1 family.</text>
</comment>
<dbReference type="InterPro" id="IPR013128">
    <property type="entry name" value="Peptidase_C1A"/>
</dbReference>
<dbReference type="SMART" id="SM00645">
    <property type="entry name" value="Pept_C1"/>
    <property type="match status" value="1"/>
</dbReference>
<dbReference type="InterPro" id="IPR000668">
    <property type="entry name" value="Peptidase_C1A_C"/>
</dbReference>
<reference evidence="4" key="1">
    <citation type="submission" date="2021-02" db="EMBL/GenBank/DDBJ databases">
        <authorList>
            <person name="Dougan E. K."/>
            <person name="Rhodes N."/>
            <person name="Thang M."/>
            <person name="Chan C."/>
        </authorList>
    </citation>
    <scope>NUCLEOTIDE SEQUENCE</scope>
</reference>
<dbReference type="Gene3D" id="3.90.70.10">
    <property type="entry name" value="Cysteine proteinases"/>
    <property type="match status" value="1"/>
</dbReference>
<sequence>MAALQLAGSDDLASAGVLASKTGLAESQSAGSRVRKANKKSVGLQTLGMHGWEKLPENQYLPLMRAVVQHGPVAVSVSADSWDLYLKGIFDYCGKDAIIDHAVTLIGYGKDAELGKKYWRILNSWGKNFGEDGTIRILRNDQEESWCGIDNQPELGTGCAGGPKQVRVCGMCGILYDTARPIFQR</sequence>
<dbReference type="SUPFAM" id="SSF54001">
    <property type="entry name" value="Cysteine proteinases"/>
    <property type="match status" value="1"/>
</dbReference>
<accession>A0A812K5N1</accession>
<dbReference type="PROSITE" id="PS00639">
    <property type="entry name" value="THIOL_PROTEASE_HIS"/>
    <property type="match status" value="1"/>
</dbReference>
<dbReference type="InterPro" id="IPR038765">
    <property type="entry name" value="Papain-like_cys_pep_sf"/>
</dbReference>
<name>A0A812K5N1_9DINO</name>
<dbReference type="GO" id="GO:0008234">
    <property type="term" value="F:cysteine-type peptidase activity"/>
    <property type="evidence" value="ECO:0007669"/>
    <property type="project" value="InterPro"/>
</dbReference>
<gene>
    <name evidence="4" type="primary">CP1</name>
    <name evidence="4" type="ORF">SNAT2548_LOCUS8331</name>
</gene>
<dbReference type="EMBL" id="CAJNDS010000613">
    <property type="protein sequence ID" value="CAE7222789.1"/>
    <property type="molecule type" value="Genomic_DNA"/>
</dbReference>
<evidence type="ECO:0000313" key="4">
    <source>
        <dbReference type="EMBL" id="CAE7222789.1"/>
    </source>
</evidence>
<protein>
    <submittedName>
        <fullName evidence="4">CP1 protein</fullName>
    </submittedName>
</protein>
<evidence type="ECO:0000313" key="5">
    <source>
        <dbReference type="Proteomes" id="UP000604046"/>
    </source>
</evidence>
<keyword evidence="5" id="KW-1185">Reference proteome</keyword>
<dbReference type="Pfam" id="PF00112">
    <property type="entry name" value="Peptidase_C1"/>
    <property type="match status" value="1"/>
</dbReference>
<feature type="domain" description="Peptidase C1A papain C-terminal" evidence="3">
    <location>
        <begin position="6"/>
        <end position="157"/>
    </location>
</feature>
<proteinExistence type="inferred from homology"/>
<dbReference type="AlphaFoldDB" id="A0A812K5N1"/>
<dbReference type="InterPro" id="IPR025660">
    <property type="entry name" value="Pept_his_AS"/>
</dbReference>
<evidence type="ECO:0000256" key="1">
    <source>
        <dbReference type="ARBA" id="ARBA00008455"/>
    </source>
</evidence>
<dbReference type="OrthoDB" id="190265at2759"/>
<dbReference type="PANTHER" id="PTHR12411">
    <property type="entry name" value="CYSTEINE PROTEASE FAMILY C1-RELATED"/>
    <property type="match status" value="1"/>
</dbReference>
<evidence type="ECO:0000256" key="2">
    <source>
        <dbReference type="ARBA" id="ARBA00023145"/>
    </source>
</evidence>
<comment type="caution">
    <text evidence="4">The sequence shown here is derived from an EMBL/GenBank/DDBJ whole genome shotgun (WGS) entry which is preliminary data.</text>
</comment>
<evidence type="ECO:0000259" key="3">
    <source>
        <dbReference type="SMART" id="SM00645"/>
    </source>
</evidence>
<dbReference type="GO" id="GO:0006508">
    <property type="term" value="P:proteolysis"/>
    <property type="evidence" value="ECO:0007669"/>
    <property type="project" value="InterPro"/>
</dbReference>
<dbReference type="Proteomes" id="UP000604046">
    <property type="component" value="Unassembled WGS sequence"/>
</dbReference>